<evidence type="ECO:0000256" key="3">
    <source>
        <dbReference type="ARBA" id="ARBA00023004"/>
    </source>
</evidence>
<dbReference type="Proteomes" id="UP000294614">
    <property type="component" value="Unassembled WGS sequence"/>
</dbReference>
<evidence type="ECO:0000313" key="4">
    <source>
        <dbReference type="EMBL" id="TCK62482.1"/>
    </source>
</evidence>
<proteinExistence type="inferred from homology"/>
<dbReference type="EMBL" id="SMGG01000003">
    <property type="protein sequence ID" value="TCK62482.1"/>
    <property type="molecule type" value="Genomic_DNA"/>
</dbReference>
<accession>A0A4R1KD50</accession>
<keyword evidence="3" id="KW-0408">Iron</keyword>
<dbReference type="Gene3D" id="3.40.50.11750">
    <property type="entry name" value="HypD, alpha/beta domain 1"/>
    <property type="match status" value="2"/>
</dbReference>
<dbReference type="Gene3D" id="6.10.20.100">
    <property type="match status" value="1"/>
</dbReference>
<keyword evidence="5" id="KW-1185">Reference proteome</keyword>
<keyword evidence="2" id="KW-0479">Metal-binding</keyword>
<dbReference type="InterPro" id="IPR042244">
    <property type="entry name" value="HypD_2_sf"/>
</dbReference>
<dbReference type="OrthoDB" id="9770424at2"/>
<evidence type="ECO:0000256" key="1">
    <source>
        <dbReference type="ARBA" id="ARBA00007888"/>
    </source>
</evidence>
<evidence type="ECO:0000313" key="5">
    <source>
        <dbReference type="Proteomes" id="UP000294614"/>
    </source>
</evidence>
<sequence>MKLIEGFRDKDICAALIKQIEKEATGRYRFMEVCGSHTMAIARFGIKSILPENIELVSGPGCPVCVTPQCEIDGIFKLVEQGAVITTFGDMMKVPGSQGQNLQELKSAGADIRIVFSPLDAIKVAKETGKETVFIGIGFETTAPAVAAVALSAKQQGVKNVSVTPYNKTMPEVLGILLDDENLNIQGFVCPGHVTVVTGTSLYTPMAEHGMAAVITGFEPVDVLTSVLEMVRQVNSGKFEVKNMYGRVVSEKGNEKAQNILNTVYEKAGCWWRGIGWIDNSGLAFRPEYKEYDAFHKFGISLEGEKETPGCRCGEVLKGYIKASDCPLFGSACTPESPVGPCMVSSEGACAAVYKYGE</sequence>
<gene>
    <name evidence="4" type="ORF">C8D98_1008</name>
</gene>
<dbReference type="NCBIfam" id="TIGR00075">
    <property type="entry name" value="hypD"/>
    <property type="match status" value="1"/>
</dbReference>
<dbReference type="AlphaFoldDB" id="A0A4R1KD50"/>
<dbReference type="Pfam" id="PF01924">
    <property type="entry name" value="HypD"/>
    <property type="match status" value="1"/>
</dbReference>
<dbReference type="GO" id="GO:0005506">
    <property type="term" value="F:iron ion binding"/>
    <property type="evidence" value="ECO:0007669"/>
    <property type="project" value="TreeGrafter"/>
</dbReference>
<dbReference type="GO" id="GO:0070025">
    <property type="term" value="F:carbon monoxide binding"/>
    <property type="evidence" value="ECO:0007669"/>
    <property type="project" value="TreeGrafter"/>
</dbReference>
<dbReference type="GO" id="GO:0051539">
    <property type="term" value="F:4 iron, 4 sulfur cluster binding"/>
    <property type="evidence" value="ECO:0007669"/>
    <property type="project" value="TreeGrafter"/>
</dbReference>
<dbReference type="PANTHER" id="PTHR30149:SF0">
    <property type="entry name" value="HYDROGENASE MATURATION FACTOR HYPD"/>
    <property type="match status" value="1"/>
</dbReference>
<dbReference type="GO" id="GO:0051604">
    <property type="term" value="P:protein maturation"/>
    <property type="evidence" value="ECO:0007669"/>
    <property type="project" value="TreeGrafter"/>
</dbReference>
<dbReference type="InterPro" id="IPR042243">
    <property type="entry name" value="HypD_1"/>
</dbReference>
<dbReference type="RefSeq" id="WP_132872576.1">
    <property type="nucleotide sequence ID" value="NZ_SMGG01000003.1"/>
</dbReference>
<protein>
    <submittedName>
        <fullName evidence="4">Hydrogenase expression/formation protein HypD</fullName>
    </submittedName>
</protein>
<comment type="similarity">
    <text evidence="1">Belongs to the HypD family.</text>
</comment>
<reference evidence="4 5" key="1">
    <citation type="submission" date="2019-03" db="EMBL/GenBank/DDBJ databases">
        <title>Genomic Encyclopedia of Type Strains, Phase IV (KMG-IV): sequencing the most valuable type-strain genomes for metagenomic binning, comparative biology and taxonomic classification.</title>
        <authorList>
            <person name="Goeker M."/>
        </authorList>
    </citation>
    <scope>NUCLEOTIDE SEQUENCE [LARGE SCALE GENOMIC DNA]</scope>
    <source>
        <strain evidence="4 5">DSM 24984</strain>
    </source>
</reference>
<comment type="caution">
    <text evidence="4">The sequence shown here is derived from an EMBL/GenBank/DDBJ whole genome shotgun (WGS) entry which is preliminary data.</text>
</comment>
<dbReference type="PIRSF" id="PIRSF005622">
    <property type="entry name" value="Hydrgn_mat_hypD"/>
    <property type="match status" value="1"/>
</dbReference>
<dbReference type="InterPro" id="IPR002780">
    <property type="entry name" value="Hyd_form_HypD"/>
</dbReference>
<name>A0A4R1KD50_9BACT</name>
<dbReference type="PANTHER" id="PTHR30149">
    <property type="entry name" value="HYDROGENASE PROTEIN ASSEMBLY PROTEIN HYPD"/>
    <property type="match status" value="1"/>
</dbReference>
<organism evidence="4 5">
    <name type="scientific">Seleniivibrio woodruffii</name>
    <dbReference type="NCBI Taxonomy" id="1078050"/>
    <lineage>
        <taxon>Bacteria</taxon>
        <taxon>Pseudomonadati</taxon>
        <taxon>Deferribacterota</taxon>
        <taxon>Deferribacteres</taxon>
        <taxon>Deferribacterales</taxon>
        <taxon>Geovibrionaceae</taxon>
        <taxon>Seleniivibrio</taxon>
    </lineage>
</organism>
<evidence type="ECO:0000256" key="2">
    <source>
        <dbReference type="ARBA" id="ARBA00022723"/>
    </source>
</evidence>